<sequence>MCHEHDRKTLQCVRTCSGANTWAAATNRSAVGAETSLLLVREWSIPFEVTEESESGHGIHYMATPELGLFTGRTDSAGSVLIDEHRIHVAFAKYAGDAEALAEEFGRLLGVPWDAALEPLRHAQDLSSTVWMHRAG</sequence>
<comment type="caution">
    <text evidence="1">The sequence shown here is derived from an EMBL/GenBank/DDBJ whole genome shotgun (WGS) entry which is preliminary data.</text>
</comment>
<accession>A0A9D2C9M9</accession>
<dbReference type="InterPro" id="IPR021491">
    <property type="entry name" value="DUF3145"/>
</dbReference>
<dbReference type="Pfam" id="PF11343">
    <property type="entry name" value="DUF3145"/>
    <property type="match status" value="1"/>
</dbReference>
<evidence type="ECO:0000313" key="1">
    <source>
        <dbReference type="EMBL" id="HIY65898.1"/>
    </source>
</evidence>
<gene>
    <name evidence="1" type="ORF">H9830_06440</name>
</gene>
<dbReference type="AlphaFoldDB" id="A0A9D2C9M9"/>
<reference evidence="1" key="1">
    <citation type="journal article" date="2021" name="PeerJ">
        <title>Extensive microbial diversity within the chicken gut microbiome revealed by metagenomics and culture.</title>
        <authorList>
            <person name="Gilroy R."/>
            <person name="Ravi A."/>
            <person name="Getino M."/>
            <person name="Pursley I."/>
            <person name="Horton D.L."/>
            <person name="Alikhan N.F."/>
            <person name="Baker D."/>
            <person name="Gharbi K."/>
            <person name="Hall N."/>
            <person name="Watson M."/>
            <person name="Adriaenssens E.M."/>
            <person name="Foster-Nyarko E."/>
            <person name="Jarju S."/>
            <person name="Secka A."/>
            <person name="Antonio M."/>
            <person name="Oren A."/>
            <person name="Chaudhuri R.R."/>
            <person name="La Ragione R."/>
            <person name="Hildebrand F."/>
            <person name="Pallen M.J."/>
        </authorList>
    </citation>
    <scope>NUCLEOTIDE SEQUENCE</scope>
    <source>
        <strain evidence="1">ChiGjej1B1-98</strain>
    </source>
</reference>
<protein>
    <submittedName>
        <fullName evidence="1">DUF3145 domain-containing protein</fullName>
    </submittedName>
</protein>
<name>A0A9D2C9M9_9MICO</name>
<reference evidence="1" key="2">
    <citation type="submission" date="2021-04" db="EMBL/GenBank/DDBJ databases">
        <authorList>
            <person name="Gilroy R."/>
        </authorList>
    </citation>
    <scope>NUCLEOTIDE SEQUENCE</scope>
    <source>
        <strain evidence="1">ChiGjej1B1-98</strain>
    </source>
</reference>
<proteinExistence type="predicted"/>
<dbReference type="Proteomes" id="UP000824005">
    <property type="component" value="Unassembled WGS sequence"/>
</dbReference>
<dbReference type="EMBL" id="DXDC01000189">
    <property type="protein sequence ID" value="HIY65898.1"/>
    <property type="molecule type" value="Genomic_DNA"/>
</dbReference>
<evidence type="ECO:0000313" key="2">
    <source>
        <dbReference type="Proteomes" id="UP000824005"/>
    </source>
</evidence>
<organism evidence="1 2">
    <name type="scientific">Candidatus Agrococcus pullicola</name>
    <dbReference type="NCBI Taxonomy" id="2838429"/>
    <lineage>
        <taxon>Bacteria</taxon>
        <taxon>Bacillati</taxon>
        <taxon>Actinomycetota</taxon>
        <taxon>Actinomycetes</taxon>
        <taxon>Micrococcales</taxon>
        <taxon>Microbacteriaceae</taxon>
        <taxon>Agrococcus</taxon>
    </lineage>
</organism>